<dbReference type="Proteomes" id="UP000235616">
    <property type="component" value="Unassembled WGS sequence"/>
</dbReference>
<dbReference type="Gene3D" id="3.60.15.10">
    <property type="entry name" value="Ribonuclease Z/Hydroxyacylglutathione hydrolase-like"/>
    <property type="match status" value="1"/>
</dbReference>
<dbReference type="OrthoDB" id="9761531at2"/>
<comment type="caution">
    <text evidence="2">The sequence shown here is derived from an EMBL/GenBank/DDBJ whole genome shotgun (WGS) entry which is preliminary data.</text>
</comment>
<name>A0A2N7VK49_9BURK</name>
<reference evidence="2 3" key="1">
    <citation type="submission" date="2018-01" db="EMBL/GenBank/DDBJ databases">
        <title>Whole genome analyses suggest that Burkholderia sensu lato contains two further novel genera in the rhizoxinica-symbiotica group Mycetohabitans gen. nov., and Trinickia gen. nov.: implications for the evolution of diazotrophy and nodulation in the Burkholderiaceae.</title>
        <authorList>
            <person name="Estrada-de los Santos P."/>
            <person name="Palmer M."/>
            <person name="Chavez-Ramirez B."/>
            <person name="Beukes C."/>
            <person name="Steenkamp E.T."/>
            <person name="Hirsch A.M."/>
            <person name="Manyaka P."/>
            <person name="Maluk M."/>
            <person name="Lafos M."/>
            <person name="Crook M."/>
            <person name="Gross E."/>
            <person name="Simon M.F."/>
            <person name="Bueno dos Reis Junior F."/>
            <person name="Poole P.S."/>
            <person name="Venter S.N."/>
            <person name="James E.K."/>
        </authorList>
    </citation>
    <scope>NUCLEOTIDE SEQUENCE [LARGE SCALE GENOMIC DNA]</scope>
    <source>
        <strain evidence="2 3">GIMN1.004</strain>
    </source>
</reference>
<keyword evidence="3" id="KW-1185">Reference proteome</keyword>
<dbReference type="PANTHER" id="PTHR30619:SF1">
    <property type="entry name" value="RECOMBINATION PROTEIN 2"/>
    <property type="match status" value="1"/>
</dbReference>
<proteinExistence type="predicted"/>
<dbReference type="InterPro" id="IPR036866">
    <property type="entry name" value="RibonucZ/Hydroxyglut_hydro"/>
</dbReference>
<dbReference type="InterPro" id="IPR052159">
    <property type="entry name" value="Competence_DNA_uptake"/>
</dbReference>
<dbReference type="AlphaFoldDB" id="A0A2N7VK49"/>
<protein>
    <recommendedName>
        <fullName evidence="1">Metallo-beta-lactamase domain-containing protein</fullName>
    </recommendedName>
</protein>
<dbReference type="Pfam" id="PF00753">
    <property type="entry name" value="Lactamase_B"/>
    <property type="match status" value="1"/>
</dbReference>
<evidence type="ECO:0000313" key="3">
    <source>
        <dbReference type="Proteomes" id="UP000235616"/>
    </source>
</evidence>
<organism evidence="2 3">
    <name type="scientific">Trinickia dabaoshanensis</name>
    <dbReference type="NCBI Taxonomy" id="564714"/>
    <lineage>
        <taxon>Bacteria</taxon>
        <taxon>Pseudomonadati</taxon>
        <taxon>Pseudomonadota</taxon>
        <taxon>Betaproteobacteria</taxon>
        <taxon>Burkholderiales</taxon>
        <taxon>Burkholderiaceae</taxon>
        <taxon>Trinickia</taxon>
    </lineage>
</organism>
<gene>
    <name evidence="2" type="ORF">C0Z18_20610</name>
</gene>
<dbReference type="RefSeq" id="WP_102647278.1">
    <property type="nucleotide sequence ID" value="NZ_PNYA01000019.1"/>
</dbReference>
<dbReference type="SUPFAM" id="SSF56281">
    <property type="entry name" value="Metallo-hydrolase/oxidoreductase"/>
    <property type="match status" value="1"/>
</dbReference>
<sequence length="707" mass="79453">MDKVKVQSLAVGHGECTLIEFSTELHPPFRILIDAGARYPNKLDELILKPHKIDLLVLTHVDDDHLGGMEEVVEKFEIGAYWGPCLAAFKRYEWLFEARVAKGIARAGDLEAKLREKQVSIINPVENFSLRDATGKLFIEVLSPPGRVIRELLTAPRFEDVRHLFETSPMPLQYLLLPEVEGGNDGEIVPAALSHTLASGYVAVDEATRLPPIVPLTPQATQKIKNEFVKATGVAPEFFGNSVLNDTSLVVRITANLDGRHYRRILLAGDLENWTYLAGKYPNGLHCDVVKAPHHGGRLYFERDIACNEVSAWLKARHFIVSANGRHKLPRTVFRDAVRQTGASLFCPNVRTKEIVRQAPSTTAGATHDSCFALHDCNKDAQNDITLEMTAECEQASPPPCVQGFSGTSSAPIVVLTQRIVEPDEIINRYTTGELVKTEKWIVSKLREWHRCRMRRHPATGWQRASTNEFGLDELVSEAQGEDMFQFSENPIPAIRYAAGNGNIWLSADFGYRTPHEDVRVYLWPKENDLKPIYSWAAKHIAYIFPFKQDTWSVSSVREALRQIDSSMVEAKIEYQFGMPVKVIEQVIWPAIASRLLAGGWHLTAFRRARYGASGELVLATLTPTRYAPDYAPFSEPDVLDKMLSGELMDNPYRFGPTEIFDNNMRDVVFGRINKKGLWLNCGSLDGWQNEITVGEALTRNHTPELL</sequence>
<dbReference type="InterPro" id="IPR001279">
    <property type="entry name" value="Metallo-B-lactamas"/>
</dbReference>
<dbReference type="PANTHER" id="PTHR30619">
    <property type="entry name" value="DNA INTERNALIZATION/COMPETENCE PROTEIN COMEC/REC2"/>
    <property type="match status" value="1"/>
</dbReference>
<dbReference type="EMBL" id="PNYA01000019">
    <property type="protein sequence ID" value="PMS17487.1"/>
    <property type="molecule type" value="Genomic_DNA"/>
</dbReference>
<evidence type="ECO:0000313" key="2">
    <source>
        <dbReference type="EMBL" id="PMS17487.1"/>
    </source>
</evidence>
<feature type="domain" description="Metallo-beta-lactamase" evidence="1">
    <location>
        <begin position="29"/>
        <end position="116"/>
    </location>
</feature>
<evidence type="ECO:0000259" key="1">
    <source>
        <dbReference type="Pfam" id="PF00753"/>
    </source>
</evidence>
<accession>A0A2N7VK49</accession>